<proteinExistence type="predicted"/>
<evidence type="ECO:0000313" key="2">
    <source>
        <dbReference type="EMBL" id="CAA0359728.1"/>
    </source>
</evidence>
<protein>
    <submittedName>
        <fullName evidence="2">Uncharacterized protein</fullName>
    </submittedName>
</protein>
<gene>
    <name evidence="2" type="ORF">C24_LOCUS7544</name>
</gene>
<organism evidence="2 3">
    <name type="scientific">Arabidopsis thaliana</name>
    <name type="common">Mouse-ear cress</name>
    <dbReference type="NCBI Taxonomy" id="3702"/>
    <lineage>
        <taxon>Eukaryota</taxon>
        <taxon>Viridiplantae</taxon>
        <taxon>Streptophyta</taxon>
        <taxon>Embryophyta</taxon>
        <taxon>Tracheophyta</taxon>
        <taxon>Spermatophyta</taxon>
        <taxon>Magnoliopsida</taxon>
        <taxon>eudicotyledons</taxon>
        <taxon>Gunneridae</taxon>
        <taxon>Pentapetalae</taxon>
        <taxon>rosids</taxon>
        <taxon>malvids</taxon>
        <taxon>Brassicales</taxon>
        <taxon>Brassicaceae</taxon>
        <taxon>Camelineae</taxon>
        <taxon>Arabidopsis</taxon>
    </lineage>
</organism>
<dbReference type="EMBL" id="CACSHJ010000088">
    <property type="protein sequence ID" value="CAA0359728.1"/>
    <property type="molecule type" value="Genomic_DNA"/>
</dbReference>
<dbReference type="AlphaFoldDB" id="A0A5S9WXL9"/>
<name>A0A5S9WXL9_ARATH</name>
<sequence>MELRVSTKEAAREAQEAAKFRAEGDYMEFTQPSTLFPQRRSTRAVTQPPQRGTRGEAVILLHQRGTRGSSRQSLNPLLDISLDQGERILPNLLIDQSAFRFSSFPHSTRQLGIRREEEEATTRPIDHSEHRGKGVVFVAP</sequence>
<evidence type="ECO:0000256" key="1">
    <source>
        <dbReference type="SAM" id="MobiDB-lite"/>
    </source>
</evidence>
<accession>A0A5S9WXL9</accession>
<feature type="compositionally biased region" description="Basic and acidic residues" evidence="1">
    <location>
        <begin position="117"/>
        <end position="132"/>
    </location>
</feature>
<dbReference type="OrthoDB" id="1106951at2759"/>
<dbReference type="Proteomes" id="UP000434276">
    <property type="component" value="Unassembled WGS sequence"/>
</dbReference>
<feature type="region of interest" description="Disordered" evidence="1">
    <location>
        <begin position="117"/>
        <end position="140"/>
    </location>
</feature>
<evidence type="ECO:0000313" key="3">
    <source>
        <dbReference type="Proteomes" id="UP000434276"/>
    </source>
</evidence>
<feature type="region of interest" description="Disordered" evidence="1">
    <location>
        <begin position="32"/>
        <end position="54"/>
    </location>
</feature>
<reference evidence="2 3" key="1">
    <citation type="submission" date="2019-12" db="EMBL/GenBank/DDBJ databases">
        <authorList>
            <person name="Jiao W.-B."/>
            <person name="Schneeberger K."/>
        </authorList>
    </citation>
    <scope>NUCLEOTIDE SEQUENCE [LARGE SCALE GENOMIC DNA]</scope>
    <source>
        <strain evidence="3">cv. C24</strain>
    </source>
</reference>